<feature type="chain" id="PRO_5045343830" description="Lipoprotein" evidence="2">
    <location>
        <begin position="20"/>
        <end position="220"/>
    </location>
</feature>
<protein>
    <recommendedName>
        <fullName evidence="7">Lipoprotein</fullName>
    </recommendedName>
</protein>
<keyword evidence="2" id="KW-0732">Signal</keyword>
<dbReference type="EMBL" id="CP043032">
    <property type="protein sequence ID" value="QEH94769.1"/>
    <property type="molecule type" value="Genomic_DNA"/>
</dbReference>
<dbReference type="InterPro" id="IPR007887">
    <property type="entry name" value="MecA_N"/>
</dbReference>
<accession>A0ABX5ZGB4</accession>
<keyword evidence="6" id="KW-1185">Reference proteome</keyword>
<evidence type="ECO:0000256" key="2">
    <source>
        <dbReference type="SAM" id="SignalP"/>
    </source>
</evidence>
<evidence type="ECO:0000259" key="3">
    <source>
        <dbReference type="Pfam" id="PF03717"/>
    </source>
</evidence>
<organism evidence="5 6">
    <name type="scientific">Dermacoccus abyssi</name>
    <dbReference type="NCBI Taxonomy" id="322596"/>
    <lineage>
        <taxon>Bacteria</taxon>
        <taxon>Bacillati</taxon>
        <taxon>Actinomycetota</taxon>
        <taxon>Actinomycetes</taxon>
        <taxon>Micrococcales</taxon>
        <taxon>Dermacoccaceae</taxon>
        <taxon>Dermacoccus</taxon>
    </lineage>
</organism>
<feature type="domain" description="NTF2-like N-terminal transpeptidase" evidence="4">
    <location>
        <begin position="62"/>
        <end position="136"/>
    </location>
</feature>
<dbReference type="Pfam" id="PF05223">
    <property type="entry name" value="MecA_N"/>
    <property type="match status" value="1"/>
</dbReference>
<reference evidence="5 6" key="1">
    <citation type="submission" date="2019-08" db="EMBL/GenBank/DDBJ databases">
        <title>Dermacoccus abyssi strain HZAU 226, whole genome Nanopore sequencing project.</title>
        <authorList>
            <person name="Guo A."/>
            <person name="Zhang X."/>
            <person name="Ruan Y."/>
            <person name="Liu W."/>
            <person name="Chen Q."/>
            <person name="Gu L."/>
        </authorList>
    </citation>
    <scope>NUCLEOTIDE SEQUENCE [LARGE SCALE GENOMIC DNA]</scope>
    <source>
        <strain evidence="5 6">HZAU 226</strain>
        <plasmid evidence="5 6">unnamed</plasmid>
    </source>
</reference>
<dbReference type="InterPro" id="IPR036138">
    <property type="entry name" value="PBP_dimer_sf"/>
</dbReference>
<evidence type="ECO:0000259" key="4">
    <source>
        <dbReference type="Pfam" id="PF05223"/>
    </source>
</evidence>
<feature type="signal peptide" evidence="2">
    <location>
        <begin position="1"/>
        <end position="19"/>
    </location>
</feature>
<dbReference type="Proteomes" id="UP000323565">
    <property type="component" value="Plasmid unnamed"/>
</dbReference>
<dbReference type="InterPro" id="IPR005311">
    <property type="entry name" value="PBP_dimer"/>
</dbReference>
<evidence type="ECO:0000313" key="6">
    <source>
        <dbReference type="Proteomes" id="UP000323565"/>
    </source>
</evidence>
<dbReference type="Pfam" id="PF03717">
    <property type="entry name" value="PBP_dimer"/>
    <property type="match status" value="1"/>
</dbReference>
<name>A0ABX5ZGB4_9MICO</name>
<sequence>MITRRTVLTALAAGVTATAATGCRGDSADSPEGAGRLIARNLQAGTPSKGPVTGAASDKAFAQITKGLGKRPSISLVSISRSANQGAEIAHLRYTWDLGSDEKWEYEVEAPLVKAGERWTTQWAPTLVHPDLAADDELRLSTGTGNRGEILDRDGQALVTGRPVAVIGIDKGTLDEARFDSSARALASALGLAPECIRQDRRRVRPPRPSSRPSPFAVTT</sequence>
<feature type="domain" description="Penicillin-binding protein dimerisation" evidence="3">
    <location>
        <begin position="145"/>
        <end position="194"/>
    </location>
</feature>
<feature type="region of interest" description="Disordered" evidence="1">
    <location>
        <begin position="198"/>
        <end position="220"/>
    </location>
</feature>
<dbReference type="PROSITE" id="PS51257">
    <property type="entry name" value="PROKAR_LIPOPROTEIN"/>
    <property type="match status" value="1"/>
</dbReference>
<geneLocation type="plasmid" evidence="5 6">
    <name>unnamed</name>
</geneLocation>
<dbReference type="SUPFAM" id="SSF56519">
    <property type="entry name" value="Penicillin binding protein dimerisation domain"/>
    <property type="match status" value="1"/>
</dbReference>
<evidence type="ECO:0008006" key="7">
    <source>
        <dbReference type="Google" id="ProtNLM"/>
    </source>
</evidence>
<evidence type="ECO:0000313" key="5">
    <source>
        <dbReference type="EMBL" id="QEH94769.1"/>
    </source>
</evidence>
<evidence type="ECO:0000256" key="1">
    <source>
        <dbReference type="SAM" id="MobiDB-lite"/>
    </source>
</evidence>
<gene>
    <name evidence="5" type="ORF">FV141_14185</name>
</gene>
<proteinExistence type="predicted"/>
<dbReference type="Gene3D" id="3.90.1310.10">
    <property type="entry name" value="Penicillin-binding protein 2a (Domain 2)"/>
    <property type="match status" value="1"/>
</dbReference>
<keyword evidence="5" id="KW-0614">Plasmid</keyword>